<evidence type="ECO:0000259" key="2">
    <source>
        <dbReference type="Pfam" id="PF25023"/>
    </source>
</evidence>
<dbReference type="Proteomes" id="UP000037507">
    <property type="component" value="Unassembled WGS sequence"/>
</dbReference>
<dbReference type="STRING" id="1293045.H663_05230"/>
<keyword evidence="1" id="KW-0677">Repeat</keyword>
<dbReference type="PANTHER" id="PTHR32305:SF15">
    <property type="entry name" value="PROTEIN RHSA-RELATED"/>
    <property type="match status" value="1"/>
</dbReference>
<evidence type="ECO:0000313" key="4">
    <source>
        <dbReference type="Proteomes" id="UP000037507"/>
    </source>
</evidence>
<proteinExistence type="predicted"/>
<dbReference type="OrthoDB" id="8552614at2"/>
<gene>
    <name evidence="3" type="ORF">H663_007005</name>
</gene>
<dbReference type="InterPro" id="IPR022385">
    <property type="entry name" value="Rhs_assc_core"/>
</dbReference>
<sequence length="239" mass="26318">MPKIPSHDNIIATMCVPGASHWMKSALGATLVLTHNAPTSLMGGTTWYLHGDNNALVFEKELKANGVTENRHYLQAAGMTFALVTTRSGAGVSSTTSDLSKRSAQVRYFHQDHLNSIAVITDEAGQVVERLAYDPWGKRRNANGLADKNDSLVGQTTDRGYTEHEHLDEVGLIHMNGRVYDPLIGRFMSADPFIQSPGNLQSYNRYAYVMNNPLAFTDPSGYFRLRKFFRAAVAIAVAV</sequence>
<protein>
    <submittedName>
        <fullName evidence="3">RHS repeat-associated core domain-containing protein</fullName>
    </submittedName>
</protein>
<dbReference type="EMBL" id="LFYT02000006">
    <property type="protein sequence ID" value="PVE43313.1"/>
    <property type="molecule type" value="Genomic_DNA"/>
</dbReference>
<dbReference type="Gene3D" id="2.180.10.10">
    <property type="entry name" value="RHS repeat-associated core"/>
    <property type="match status" value="1"/>
</dbReference>
<dbReference type="InterPro" id="IPR056823">
    <property type="entry name" value="TEN-like_YD-shell"/>
</dbReference>
<evidence type="ECO:0000313" key="3">
    <source>
        <dbReference type="EMBL" id="PVE43313.1"/>
    </source>
</evidence>
<dbReference type="RefSeq" id="WP_053170461.1">
    <property type="nucleotide sequence ID" value="NZ_LFYT02000006.1"/>
</dbReference>
<reference evidence="3" key="1">
    <citation type="submission" date="2017-04" db="EMBL/GenBank/DDBJ databases">
        <title>Unexpected and diverse lifestyles within the genus Limnohabitans.</title>
        <authorList>
            <person name="Kasalicky V."/>
            <person name="Mehrshad M."/>
            <person name="Andrei S.-A."/>
            <person name="Salcher M."/>
            <person name="Kratochvilova H."/>
            <person name="Simek K."/>
            <person name="Ghai R."/>
        </authorList>
    </citation>
    <scope>NUCLEOTIDE SEQUENCE [LARGE SCALE GENOMIC DNA]</scope>
    <source>
        <strain evidence="3">II-D5</strain>
    </source>
</reference>
<evidence type="ECO:0000256" key="1">
    <source>
        <dbReference type="ARBA" id="ARBA00022737"/>
    </source>
</evidence>
<dbReference type="Pfam" id="PF25023">
    <property type="entry name" value="TEN_YD-shell"/>
    <property type="match status" value="1"/>
</dbReference>
<feature type="domain" description="Teneurin-like YD-shell" evidence="2">
    <location>
        <begin position="104"/>
        <end position="213"/>
    </location>
</feature>
<dbReference type="AlphaFoldDB" id="A0A2T7UF34"/>
<dbReference type="PANTHER" id="PTHR32305">
    <property type="match status" value="1"/>
</dbReference>
<comment type="caution">
    <text evidence="3">The sequence shown here is derived from an EMBL/GenBank/DDBJ whole genome shotgun (WGS) entry which is preliminary data.</text>
</comment>
<name>A0A2T7UF34_9BURK</name>
<dbReference type="NCBIfam" id="TIGR03696">
    <property type="entry name" value="Rhs_assc_core"/>
    <property type="match status" value="1"/>
</dbReference>
<accession>A0A2T7UF34</accession>
<dbReference type="InterPro" id="IPR050708">
    <property type="entry name" value="T6SS_VgrG/RHS"/>
</dbReference>
<organism evidence="3 4">
    <name type="scientific">Limnohabitans planktonicus II-D5</name>
    <dbReference type="NCBI Taxonomy" id="1293045"/>
    <lineage>
        <taxon>Bacteria</taxon>
        <taxon>Pseudomonadati</taxon>
        <taxon>Pseudomonadota</taxon>
        <taxon>Betaproteobacteria</taxon>
        <taxon>Burkholderiales</taxon>
        <taxon>Comamonadaceae</taxon>
        <taxon>Limnohabitans</taxon>
    </lineage>
</organism>
<keyword evidence="4" id="KW-1185">Reference proteome</keyword>